<dbReference type="GO" id="GO:0046872">
    <property type="term" value="F:metal ion binding"/>
    <property type="evidence" value="ECO:0007669"/>
    <property type="project" value="UniProtKB-KW"/>
</dbReference>
<dbReference type="PRINTS" id="PR00377">
    <property type="entry name" value="IMPHPHTASES"/>
</dbReference>
<feature type="binding site" evidence="9">
    <location>
        <position position="214"/>
    </location>
    <ligand>
        <name>Mg(2+)</name>
        <dbReference type="ChEBI" id="CHEBI:18420"/>
        <label>1</label>
        <note>catalytic</note>
    </ligand>
</feature>
<evidence type="ECO:0000256" key="2">
    <source>
        <dbReference type="ARBA" id="ARBA00001946"/>
    </source>
</evidence>
<organism evidence="10 11">
    <name type="scientific">Roseovarius nanhaiticus</name>
    <dbReference type="NCBI Taxonomy" id="573024"/>
    <lineage>
        <taxon>Bacteria</taxon>
        <taxon>Pseudomonadati</taxon>
        <taxon>Pseudomonadota</taxon>
        <taxon>Alphaproteobacteria</taxon>
        <taxon>Rhodobacterales</taxon>
        <taxon>Roseobacteraceae</taxon>
        <taxon>Roseovarius</taxon>
    </lineage>
</organism>
<comment type="similarity">
    <text evidence="3">Belongs to the inositol monophosphatase superfamily.</text>
</comment>
<keyword evidence="11" id="KW-1185">Reference proteome</keyword>
<comment type="catalytic activity">
    <reaction evidence="1">
        <text>a myo-inositol phosphate + H2O = myo-inositol + phosphate</text>
        <dbReference type="Rhea" id="RHEA:24056"/>
        <dbReference type="ChEBI" id="CHEBI:15377"/>
        <dbReference type="ChEBI" id="CHEBI:17268"/>
        <dbReference type="ChEBI" id="CHEBI:43474"/>
        <dbReference type="ChEBI" id="CHEBI:84139"/>
        <dbReference type="EC" id="3.1.3.25"/>
    </reaction>
</comment>
<keyword evidence="7" id="KW-0378">Hydrolase</keyword>
<dbReference type="SUPFAM" id="SSF56655">
    <property type="entry name" value="Carbohydrate phosphatase"/>
    <property type="match status" value="1"/>
</dbReference>
<evidence type="ECO:0000256" key="6">
    <source>
        <dbReference type="ARBA" id="ARBA00022723"/>
    </source>
</evidence>
<dbReference type="GO" id="GO:0006020">
    <property type="term" value="P:inositol metabolic process"/>
    <property type="evidence" value="ECO:0007669"/>
    <property type="project" value="TreeGrafter"/>
</dbReference>
<keyword evidence="6 9" id="KW-0479">Metal-binding</keyword>
<dbReference type="Pfam" id="PF00459">
    <property type="entry name" value="Inositol_P"/>
    <property type="match status" value="1"/>
</dbReference>
<dbReference type="FunFam" id="3.30.540.10:FF:000003">
    <property type="entry name" value="Inositol-1-monophosphatase"/>
    <property type="match status" value="1"/>
</dbReference>
<feature type="binding site" evidence="9">
    <location>
        <position position="92"/>
    </location>
    <ligand>
        <name>Mg(2+)</name>
        <dbReference type="ChEBI" id="CHEBI:18420"/>
        <label>1</label>
        <note>catalytic</note>
    </ligand>
</feature>
<feature type="binding site" evidence="9">
    <location>
        <position position="90"/>
    </location>
    <ligand>
        <name>Mg(2+)</name>
        <dbReference type="ChEBI" id="CHEBI:18420"/>
        <label>2</label>
    </ligand>
</feature>
<evidence type="ECO:0000313" key="10">
    <source>
        <dbReference type="EMBL" id="SIS09651.1"/>
    </source>
</evidence>
<dbReference type="AlphaFoldDB" id="A0A1N7GAR4"/>
<dbReference type="EC" id="3.1.3.25" evidence="4"/>
<keyword evidence="8 9" id="KW-0460">Magnesium</keyword>
<dbReference type="PROSITE" id="PS00629">
    <property type="entry name" value="IMP_1"/>
    <property type="match status" value="1"/>
</dbReference>
<sequence>MKDRMTLDQIAASAARIAEAASAVPMRHFRQSGLGVETKDDADASPVTIADRATEEAIRAALAAEFPGHGIFGEEFGTEGSLDGPAWIIDPIDGTRFFLTGYPAFGMLIGHLQAGVPQVGVVRMPALNETYLGIKDAGATLNGAPIRARATTELREARLFINEAERLFAHDPALFARLCTTGHTRRMSYDCYPHAMVASGQIDAVTDIGLEPYDFLPLVPLIEAAGAVITDWEGRALTLGSDGRVVTAATPALHAALLNVLHG</sequence>
<dbReference type="Gene3D" id="3.30.540.10">
    <property type="entry name" value="Fructose-1,6-Bisphosphatase, subunit A, domain 1"/>
    <property type="match status" value="1"/>
</dbReference>
<evidence type="ECO:0000256" key="5">
    <source>
        <dbReference type="ARBA" id="ARBA00019784"/>
    </source>
</evidence>
<dbReference type="PANTHER" id="PTHR20854:SF4">
    <property type="entry name" value="INOSITOL-1-MONOPHOSPHATASE-RELATED"/>
    <property type="match status" value="1"/>
</dbReference>
<proteinExistence type="inferred from homology"/>
<evidence type="ECO:0000256" key="1">
    <source>
        <dbReference type="ARBA" id="ARBA00001033"/>
    </source>
</evidence>
<dbReference type="GO" id="GO:0008934">
    <property type="term" value="F:inositol monophosphate 1-phosphatase activity"/>
    <property type="evidence" value="ECO:0007669"/>
    <property type="project" value="TreeGrafter"/>
</dbReference>
<feature type="binding site" evidence="9">
    <location>
        <position position="93"/>
    </location>
    <ligand>
        <name>Mg(2+)</name>
        <dbReference type="ChEBI" id="CHEBI:18420"/>
        <label>2</label>
    </ligand>
</feature>
<dbReference type="EMBL" id="FTNV01000001">
    <property type="protein sequence ID" value="SIS09651.1"/>
    <property type="molecule type" value="Genomic_DNA"/>
</dbReference>
<name>A0A1N7GAR4_9RHOB</name>
<evidence type="ECO:0000256" key="7">
    <source>
        <dbReference type="ARBA" id="ARBA00022801"/>
    </source>
</evidence>
<reference evidence="10 11" key="1">
    <citation type="submission" date="2017-01" db="EMBL/GenBank/DDBJ databases">
        <authorList>
            <person name="Mah S.A."/>
            <person name="Swanson W.J."/>
            <person name="Moy G.W."/>
            <person name="Vacquier V.D."/>
        </authorList>
    </citation>
    <scope>NUCLEOTIDE SEQUENCE [LARGE SCALE GENOMIC DNA]</scope>
    <source>
        <strain evidence="10 11">DSM 29590</strain>
    </source>
</reference>
<evidence type="ECO:0000256" key="3">
    <source>
        <dbReference type="ARBA" id="ARBA00009759"/>
    </source>
</evidence>
<dbReference type="GO" id="GO:0007165">
    <property type="term" value="P:signal transduction"/>
    <property type="evidence" value="ECO:0007669"/>
    <property type="project" value="TreeGrafter"/>
</dbReference>
<comment type="cofactor">
    <cofactor evidence="2 9">
        <name>Mg(2+)</name>
        <dbReference type="ChEBI" id="CHEBI:18420"/>
    </cofactor>
</comment>
<accession>A0A1N7GAR4</accession>
<dbReference type="STRING" id="573024.SAMN05216208_0291"/>
<dbReference type="PANTHER" id="PTHR20854">
    <property type="entry name" value="INOSITOL MONOPHOSPHATASE"/>
    <property type="match status" value="1"/>
</dbReference>
<dbReference type="InterPro" id="IPR020583">
    <property type="entry name" value="Inositol_monoP_metal-BS"/>
</dbReference>
<feature type="binding site" evidence="9">
    <location>
        <position position="74"/>
    </location>
    <ligand>
        <name>Mg(2+)</name>
        <dbReference type="ChEBI" id="CHEBI:18420"/>
        <label>1</label>
        <note>catalytic</note>
    </ligand>
</feature>
<evidence type="ECO:0000256" key="4">
    <source>
        <dbReference type="ARBA" id="ARBA00013106"/>
    </source>
</evidence>
<gene>
    <name evidence="10" type="ORF">SAMN05421666_1845</name>
</gene>
<evidence type="ECO:0000313" key="11">
    <source>
        <dbReference type="Proteomes" id="UP000186019"/>
    </source>
</evidence>
<evidence type="ECO:0000256" key="8">
    <source>
        <dbReference type="ARBA" id="ARBA00022842"/>
    </source>
</evidence>
<dbReference type="Proteomes" id="UP000186019">
    <property type="component" value="Unassembled WGS sequence"/>
</dbReference>
<protein>
    <recommendedName>
        <fullName evidence="5">Inositol-1-monophosphatase</fullName>
        <ecNumber evidence="4">3.1.3.25</ecNumber>
    </recommendedName>
</protein>
<dbReference type="RefSeq" id="WP_244512451.1">
    <property type="nucleotide sequence ID" value="NZ_FOAC01000001.1"/>
</dbReference>
<evidence type="ECO:0000256" key="9">
    <source>
        <dbReference type="PIRSR" id="PIRSR600760-2"/>
    </source>
</evidence>
<dbReference type="Gene3D" id="3.40.190.80">
    <property type="match status" value="1"/>
</dbReference>
<dbReference type="InterPro" id="IPR000760">
    <property type="entry name" value="Inositol_monophosphatase-like"/>
</dbReference>